<feature type="coiled-coil region" evidence="4">
    <location>
        <begin position="696"/>
        <end position="997"/>
    </location>
</feature>
<feature type="coiled-coil region" evidence="4">
    <location>
        <begin position="541"/>
        <end position="667"/>
    </location>
</feature>
<evidence type="ECO:0000313" key="7">
    <source>
        <dbReference type="Proteomes" id="UP000694397"/>
    </source>
</evidence>
<evidence type="ECO:0000256" key="3">
    <source>
        <dbReference type="ARBA" id="ARBA00023054"/>
    </source>
</evidence>
<reference evidence="6" key="2">
    <citation type="submission" date="2025-08" db="UniProtKB">
        <authorList>
            <consortium name="Ensembl"/>
        </authorList>
    </citation>
    <scope>IDENTIFICATION</scope>
</reference>
<dbReference type="GO" id="GO:0005737">
    <property type="term" value="C:cytoplasm"/>
    <property type="evidence" value="ECO:0007669"/>
    <property type="project" value="UniProtKB-SubCell"/>
</dbReference>
<reference evidence="6" key="3">
    <citation type="submission" date="2025-09" db="UniProtKB">
        <authorList>
            <consortium name="Ensembl"/>
        </authorList>
    </citation>
    <scope>IDENTIFICATION</scope>
</reference>
<feature type="region of interest" description="Disordered" evidence="5">
    <location>
        <begin position="1271"/>
        <end position="1311"/>
    </location>
</feature>
<proteinExistence type="predicted"/>
<dbReference type="OrthoDB" id="2160759at2759"/>
<dbReference type="Ensembl" id="ENSSFOT00015049316.1">
    <property type="protein sequence ID" value="ENSSFOP00015048333.1"/>
    <property type="gene ID" value="ENSSFOG00015029275.1"/>
</dbReference>
<evidence type="ECO:0000256" key="4">
    <source>
        <dbReference type="SAM" id="Coils"/>
    </source>
</evidence>
<feature type="coiled-coil region" evidence="4">
    <location>
        <begin position="1029"/>
        <end position="1135"/>
    </location>
</feature>
<evidence type="ECO:0000256" key="5">
    <source>
        <dbReference type="SAM" id="MobiDB-lite"/>
    </source>
</evidence>
<protein>
    <submittedName>
        <fullName evidence="6">Coiled-coil domain containing 18</fullName>
    </submittedName>
</protein>
<gene>
    <name evidence="6" type="primary">CCDC18</name>
    <name evidence="6" type="synonym">ccdc18</name>
</gene>
<dbReference type="GeneID" id="108921691"/>
<dbReference type="PANTHER" id="PTHR18875:SF8">
    <property type="entry name" value="COILED-COIL DOMAIN-CONTAINING PROTEIN 18"/>
    <property type="match status" value="1"/>
</dbReference>
<evidence type="ECO:0000256" key="2">
    <source>
        <dbReference type="ARBA" id="ARBA00022490"/>
    </source>
</evidence>
<dbReference type="PANTHER" id="PTHR18875">
    <property type="entry name" value="SARCOMA ANTIGEN NY-SAR-24/CYTOSKELETAL PROTEIN SOJO"/>
    <property type="match status" value="1"/>
</dbReference>
<dbReference type="CTD" id="343099"/>
<evidence type="ECO:0000256" key="1">
    <source>
        <dbReference type="ARBA" id="ARBA00004496"/>
    </source>
</evidence>
<comment type="subcellular location">
    <subcellularLocation>
        <location evidence="1">Cytoplasm</location>
    </subcellularLocation>
</comment>
<keyword evidence="3 4" id="KW-0175">Coiled coil</keyword>
<feature type="compositionally biased region" description="Basic and acidic residues" evidence="5">
    <location>
        <begin position="1288"/>
        <end position="1299"/>
    </location>
</feature>
<keyword evidence="7" id="KW-1185">Reference proteome</keyword>
<feature type="coiled-coil region" evidence="4">
    <location>
        <begin position="407"/>
        <end position="497"/>
    </location>
</feature>
<feature type="coiled-coil region" evidence="4">
    <location>
        <begin position="140"/>
        <end position="230"/>
    </location>
</feature>
<dbReference type="KEGG" id="sfm:108921691"/>
<dbReference type="GeneTree" id="ENSGT00940000153190"/>
<organism evidence="6 7">
    <name type="scientific">Scleropages formosus</name>
    <name type="common">Asian bonytongue</name>
    <name type="synonym">Osteoglossum formosum</name>
    <dbReference type="NCBI Taxonomy" id="113540"/>
    <lineage>
        <taxon>Eukaryota</taxon>
        <taxon>Metazoa</taxon>
        <taxon>Chordata</taxon>
        <taxon>Craniata</taxon>
        <taxon>Vertebrata</taxon>
        <taxon>Euteleostomi</taxon>
        <taxon>Actinopterygii</taxon>
        <taxon>Neopterygii</taxon>
        <taxon>Teleostei</taxon>
        <taxon>Osteoglossocephala</taxon>
        <taxon>Osteoglossomorpha</taxon>
        <taxon>Osteoglossiformes</taxon>
        <taxon>Osteoglossidae</taxon>
        <taxon>Scleropages</taxon>
    </lineage>
</organism>
<reference evidence="6 7" key="1">
    <citation type="submission" date="2019-04" db="EMBL/GenBank/DDBJ databases">
        <authorList>
            <consortium name="Wellcome Sanger Institute Data Sharing"/>
        </authorList>
    </citation>
    <scope>NUCLEOTIDE SEQUENCE [LARGE SCALE GENOMIC DNA]</scope>
</reference>
<dbReference type="Proteomes" id="UP000694397">
    <property type="component" value="Chromosome 25"/>
</dbReference>
<feature type="compositionally biased region" description="Polar residues" evidence="5">
    <location>
        <begin position="1302"/>
        <end position="1311"/>
    </location>
</feature>
<name>A0A8C9TKF5_SCLFO</name>
<dbReference type="RefSeq" id="XP_018586817.2">
    <property type="nucleotide sequence ID" value="XM_018731301.2"/>
</dbReference>
<accession>A0A8C9TKF5</accession>
<evidence type="ECO:0000313" key="6">
    <source>
        <dbReference type="Ensembl" id="ENSSFOP00015048333.1"/>
    </source>
</evidence>
<feature type="coiled-coil region" evidence="4">
    <location>
        <begin position="263"/>
        <end position="314"/>
    </location>
</feature>
<sequence>MKRTEACLLDVGEQLMGTNTKTTEHSPRRISGVLALEDLRQSNVTKLPSYQSNLSRTSNRMAELCTIAQPDSRFPSFKHIEMENSKLKKMLNAIREENSSLIFENRQLVRELEELQYEPANSKNKISLLSSVVGSKTSSMSIMKDQILELEAEIKTCTNALRETEQKLEKSQKSAIISNKLVEKLKEELKAVKDELEVRSVQGKRAEQQRNEALCNAEKLTEAFKDYKADTTEKMKKLKEGESKLKESLIQCDKELVEFRSRCLELERERTEMGHRIQELKEVSNKAQAITAENAKLQSRLEQSSMQISRLEWELAERTAEAARDTEILRRENAELRSHGDLQQQQLTQCQQEVEESRAELASLEAILGQLHIREDGEALCAKPCMFSSSADLPTLNNNSSKPGEGYQRLLTILQNLEQEKNQQQSLVAGLQAKLTKANDEVSTLQDSMTQRSTHLHRIHTELLEKASEAGRLEEELKKKGNQLAALEKKLEENTSVYTKATVRNHELEQNLLEKSNCIEQFESLLKKTRRDCKHAFHKVQQAATEQCKKLESQIELLQLSLDQKQAQILELERQLGLEKQEKEDAHQNAGMLQASLARLTKENRVLAQQNEDALKNFKEQAAESYTKVKNLEKSLESCKVELNTCLQQMKEAKEQFDKELEMKSSEVNALQVALRSNIQTSRTSSDQNRQLQYSLQHHQAMLLESNNRMAELEETQAQLERQVAKLEQELEKERAATAQESKRMEQVVMEARQALQRKEQQTVELCNTVTQMTTDMNKRETEISTLEQELLQLRRDSGIKASQLNQMEETLQETQGLLEKKSEMVMDLEEKLHRSEMDRRNSLQRAQLLESQLQKVRGELADTLDHLQELRNVLQHTQLTTEEREAAMEKLATELRESRRELEERTHEVLNLDTALKEGVSELQQKALQLSELEVAIRDYKLQMERMIIHLQGALEKSEIEVKEREKQVEFLSGRLELARAQLQEKENLQKDTLEESQQLRLCRVQLQEAHLRCESLTKELRITAQLAHSKEAEARQLQQEVAAMEAHAAKGEAQLQATIASLQTELELMREKHNTELSAMQEDRTNLQKVSDQISMTLRTSLLQQLQDVTTQLKEAQNTCTSLHQELQAREKLLSDAKESLLIKESEVTRLQSKLSTYERATELSNTSLHHGPLLQNVSPDSSVCCSDGSCLDLPESLRVTQQAVLRPLDRSWQSLSRGASPASSEVSFNPFTYMADESSATDLTQAEPNMDTLMDLQEFLSRRLTPQNEPYARMASSGSDTASTSEKEVDPKDEVTKLLQETNEIQTL</sequence>
<keyword evidence="2" id="KW-0963">Cytoplasm</keyword>